<evidence type="ECO:0000313" key="2">
    <source>
        <dbReference type="Proteomes" id="UP001185254"/>
    </source>
</evidence>
<dbReference type="EMBL" id="JAVDQN010000001">
    <property type="protein sequence ID" value="MDR6373409.1"/>
    <property type="molecule type" value="Genomic_DNA"/>
</dbReference>
<evidence type="ECO:0000313" key="1">
    <source>
        <dbReference type="EMBL" id="MDR6373409.1"/>
    </source>
</evidence>
<sequence>MVMLAVDSTARPFECDIGEKPNILAGYRESSPRAMRGRPVTARGVCKMSMNAEIRLASACPRAVQHDQLAPGTRQIAASAIPASLSGHAPCNIGSSRD</sequence>
<keyword evidence="2" id="KW-1185">Reference proteome</keyword>
<comment type="caution">
    <text evidence="1">The sequence shown here is derived from an EMBL/GenBank/DDBJ whole genome shotgun (WGS) entry which is preliminary data.</text>
</comment>
<gene>
    <name evidence="1" type="ORF">J2776_000085</name>
</gene>
<reference evidence="1 2" key="1">
    <citation type="submission" date="2023-07" db="EMBL/GenBank/DDBJ databases">
        <title>Sorghum-associated microbial communities from plants grown in Nebraska, USA.</title>
        <authorList>
            <person name="Schachtman D."/>
        </authorList>
    </citation>
    <scope>NUCLEOTIDE SEQUENCE [LARGE SCALE GENOMIC DNA]</scope>
    <source>
        <strain evidence="1 2">DS1039</strain>
    </source>
</reference>
<organism evidence="1 2">
    <name type="scientific">Paraburkholderia caledonica</name>
    <dbReference type="NCBI Taxonomy" id="134536"/>
    <lineage>
        <taxon>Bacteria</taxon>
        <taxon>Pseudomonadati</taxon>
        <taxon>Pseudomonadota</taxon>
        <taxon>Betaproteobacteria</taxon>
        <taxon>Burkholderiales</taxon>
        <taxon>Burkholderiaceae</taxon>
        <taxon>Paraburkholderia</taxon>
    </lineage>
</organism>
<dbReference type="RefSeq" id="WP_310065054.1">
    <property type="nucleotide sequence ID" value="NZ_JAVDQN010000001.1"/>
</dbReference>
<accession>A0ABU1KR16</accession>
<protein>
    <submittedName>
        <fullName evidence="1">Uncharacterized protein</fullName>
    </submittedName>
</protein>
<name>A0ABU1KR16_9BURK</name>
<proteinExistence type="predicted"/>
<dbReference type="Proteomes" id="UP001185254">
    <property type="component" value="Unassembled WGS sequence"/>
</dbReference>